<evidence type="ECO:0000313" key="5">
    <source>
        <dbReference type="EMBL" id="MET4756728.1"/>
    </source>
</evidence>
<evidence type="ECO:0000256" key="1">
    <source>
        <dbReference type="ARBA" id="ARBA00022741"/>
    </source>
</evidence>
<dbReference type="PANTHER" id="PTHR43309:SF4">
    <property type="entry name" value="CARBOXYLTRANSFERASE DOMAIN-CONTAINING PROTEIN"/>
    <property type="match status" value="1"/>
</dbReference>
<keyword evidence="2" id="KW-0378">Hydrolase</keyword>
<protein>
    <submittedName>
        <fullName evidence="5">Biotin-dependent carboxylase-like uncharacterized protein</fullName>
    </submittedName>
</protein>
<proteinExistence type="predicted"/>
<reference evidence="5 6" key="1">
    <citation type="submission" date="2024-06" db="EMBL/GenBank/DDBJ databases">
        <title>Genomic Encyclopedia of Type Strains, Phase V (KMG-V): Genome sequencing to study the core and pangenomes of soil and plant-associated prokaryotes.</title>
        <authorList>
            <person name="Whitman W."/>
        </authorList>
    </citation>
    <scope>NUCLEOTIDE SEQUENCE [LARGE SCALE GENOMIC DNA]</scope>
    <source>
        <strain evidence="5 6">NE40</strain>
    </source>
</reference>
<keyword evidence="3" id="KW-0067">ATP-binding</keyword>
<dbReference type="NCBIfam" id="TIGR00724">
    <property type="entry name" value="urea_amlyse_rel"/>
    <property type="match status" value="1"/>
</dbReference>
<gene>
    <name evidence="5" type="ORF">V5J35_001920</name>
</gene>
<sequence>MTLRILEPGPLSLIQDLGRFGYQNIGVSPGGPMDEHAFSWANRLLDNPLNDPQIEINLGSFHCEFQLPTTIAITGANMSAELNGVAIQPWQSYSIQTGDQLSFKGARSGVRAYLAVRGGLDIPEILGSCATVVRDQLGGLHRDGKQLCAGDCLHYPVSKPVLTKQVPDEFIPEYCQDITLEVIPGYQYEWFGRQERQRFFNSVYCVTPQIDRMGYRLSGEAIQCQRQNLVSEGIAPGAIQIPADGQPIILMRDRQTMGGYPKIGCVTAGSLNKLAQCQPGGTIRFVKKDLYKAEAGYRVEKQFFCGISHSA</sequence>
<evidence type="ECO:0000313" key="6">
    <source>
        <dbReference type="Proteomes" id="UP001549366"/>
    </source>
</evidence>
<comment type="caution">
    <text evidence="5">The sequence shown here is derived from an EMBL/GenBank/DDBJ whole genome shotgun (WGS) entry which is preliminary data.</text>
</comment>
<keyword evidence="1" id="KW-0547">Nucleotide-binding</keyword>
<dbReference type="SMART" id="SM00797">
    <property type="entry name" value="AHS2"/>
    <property type="match status" value="1"/>
</dbReference>
<keyword evidence="6" id="KW-1185">Reference proteome</keyword>
<evidence type="ECO:0000256" key="3">
    <source>
        <dbReference type="ARBA" id="ARBA00022840"/>
    </source>
</evidence>
<evidence type="ECO:0000256" key="2">
    <source>
        <dbReference type="ARBA" id="ARBA00022801"/>
    </source>
</evidence>
<accession>A0ABV2SG32</accession>
<dbReference type="RefSeq" id="WP_354011043.1">
    <property type="nucleotide sequence ID" value="NZ_JBEWTA010000001.1"/>
</dbReference>
<dbReference type="InterPro" id="IPR003778">
    <property type="entry name" value="CT_A_B"/>
</dbReference>
<dbReference type="Proteomes" id="UP001549366">
    <property type="component" value="Unassembled WGS sequence"/>
</dbReference>
<organism evidence="5 6">
    <name type="scientific">Endozoicomonas lisbonensis</name>
    <dbReference type="NCBI Taxonomy" id="3120522"/>
    <lineage>
        <taxon>Bacteria</taxon>
        <taxon>Pseudomonadati</taxon>
        <taxon>Pseudomonadota</taxon>
        <taxon>Gammaproteobacteria</taxon>
        <taxon>Oceanospirillales</taxon>
        <taxon>Endozoicomonadaceae</taxon>
        <taxon>Endozoicomonas</taxon>
    </lineage>
</organism>
<evidence type="ECO:0000259" key="4">
    <source>
        <dbReference type="SMART" id="SM00797"/>
    </source>
</evidence>
<feature type="domain" description="Carboxyltransferase" evidence="4">
    <location>
        <begin position="24"/>
        <end position="304"/>
    </location>
</feature>
<dbReference type="PANTHER" id="PTHR43309">
    <property type="entry name" value="5-OXOPROLINASE SUBUNIT C"/>
    <property type="match status" value="1"/>
</dbReference>
<dbReference type="Gene3D" id="2.40.100.10">
    <property type="entry name" value="Cyclophilin-like"/>
    <property type="match status" value="1"/>
</dbReference>
<dbReference type="InterPro" id="IPR052708">
    <property type="entry name" value="PxpC"/>
</dbReference>
<dbReference type="Pfam" id="PF02626">
    <property type="entry name" value="CT_A_B"/>
    <property type="match status" value="1"/>
</dbReference>
<dbReference type="SUPFAM" id="SSF50891">
    <property type="entry name" value="Cyclophilin-like"/>
    <property type="match status" value="1"/>
</dbReference>
<dbReference type="EMBL" id="JBEWTB010000002">
    <property type="protein sequence ID" value="MET4756728.1"/>
    <property type="molecule type" value="Genomic_DNA"/>
</dbReference>
<dbReference type="InterPro" id="IPR029000">
    <property type="entry name" value="Cyclophilin-like_dom_sf"/>
</dbReference>
<name>A0ABV2SG32_9GAMM</name>